<protein>
    <recommendedName>
        <fullName evidence="5">DUF4013 domain-containing protein</fullName>
    </recommendedName>
</protein>
<evidence type="ECO:0000313" key="4">
    <source>
        <dbReference type="Proteomes" id="UP000199062"/>
    </source>
</evidence>
<dbReference type="RefSeq" id="WP_177227093.1">
    <property type="nucleotide sequence ID" value="NZ_FOZK01000001.1"/>
</dbReference>
<feature type="region of interest" description="Disordered" evidence="1">
    <location>
        <begin position="262"/>
        <end position="286"/>
    </location>
</feature>
<dbReference type="Pfam" id="PF13197">
    <property type="entry name" value="DUF4013"/>
    <property type="match status" value="1"/>
</dbReference>
<dbReference type="Proteomes" id="UP000199062">
    <property type="component" value="Unassembled WGS sequence"/>
</dbReference>
<proteinExistence type="predicted"/>
<evidence type="ECO:0000256" key="2">
    <source>
        <dbReference type="SAM" id="Phobius"/>
    </source>
</evidence>
<reference evidence="3 4" key="1">
    <citation type="submission" date="2016-10" db="EMBL/GenBank/DDBJ databases">
        <authorList>
            <person name="de Groot N.N."/>
        </authorList>
    </citation>
    <scope>NUCLEOTIDE SEQUENCE [LARGE SCALE GENOMIC DNA]</scope>
    <source>
        <strain evidence="3 4">CGMCC 1.10457</strain>
    </source>
</reference>
<feature type="transmembrane region" description="Helical" evidence="2">
    <location>
        <begin position="142"/>
        <end position="163"/>
    </location>
</feature>
<dbReference type="EMBL" id="FOZK01000001">
    <property type="protein sequence ID" value="SFR85423.1"/>
    <property type="molecule type" value="Genomic_DNA"/>
</dbReference>
<evidence type="ECO:0000256" key="1">
    <source>
        <dbReference type="SAM" id="MobiDB-lite"/>
    </source>
</evidence>
<keyword evidence="2" id="KW-0812">Transmembrane</keyword>
<accession>A0A1I6K2G7</accession>
<evidence type="ECO:0000313" key="3">
    <source>
        <dbReference type="EMBL" id="SFR85423.1"/>
    </source>
</evidence>
<keyword evidence="4" id="KW-1185">Reference proteome</keyword>
<organism evidence="3 4">
    <name type="scientific">Halomicrobium zhouii</name>
    <dbReference type="NCBI Taxonomy" id="767519"/>
    <lineage>
        <taxon>Archaea</taxon>
        <taxon>Methanobacteriati</taxon>
        <taxon>Methanobacteriota</taxon>
        <taxon>Stenosarchaea group</taxon>
        <taxon>Halobacteria</taxon>
        <taxon>Halobacteriales</taxon>
        <taxon>Haloarculaceae</taxon>
        <taxon>Halomicrobium</taxon>
    </lineage>
</organism>
<feature type="transmembrane region" description="Helical" evidence="2">
    <location>
        <begin position="226"/>
        <end position="252"/>
    </location>
</feature>
<feature type="transmembrane region" description="Helical" evidence="2">
    <location>
        <begin position="49"/>
        <end position="72"/>
    </location>
</feature>
<feature type="transmembrane region" description="Helical" evidence="2">
    <location>
        <begin position="200"/>
        <end position="220"/>
    </location>
</feature>
<sequence>MAIDYEDAFGYPLRGDGTLKRFLVGGGVPSLLTLAFFALLVLSIFLAPVAILILLLAPAWLAVGLVLAGYYVRVVRATYAGNEDPPAFGDWKELLVDGGYSVLVGLGYALPLVLLGLVVTVGFVALVGGGAAMGGSDVETTVAALGVLSLLVFVLLSLLAMAYSLAVSYLYPISVCIYADTGDVRAAFSKERLVPVAKSSDYAMAWLVQAGVLFGIQTFVGTLTVILIGYLLYPFLPFATFFVTVAAFYTFAKAYQNESATMGTSDTARDDPTVREDSQLGSETGY</sequence>
<dbReference type="AlphaFoldDB" id="A0A1I6K2G7"/>
<keyword evidence="2" id="KW-1133">Transmembrane helix</keyword>
<evidence type="ECO:0008006" key="5">
    <source>
        <dbReference type="Google" id="ProtNLM"/>
    </source>
</evidence>
<feature type="transmembrane region" description="Helical" evidence="2">
    <location>
        <begin position="108"/>
        <end position="130"/>
    </location>
</feature>
<gene>
    <name evidence="3" type="ORF">SAMN05216559_0086</name>
</gene>
<feature type="compositionally biased region" description="Basic and acidic residues" evidence="1">
    <location>
        <begin position="267"/>
        <end position="278"/>
    </location>
</feature>
<dbReference type="OrthoDB" id="107590at2157"/>
<keyword evidence="2" id="KW-0472">Membrane</keyword>
<dbReference type="InterPro" id="IPR025098">
    <property type="entry name" value="DUF4013"/>
</dbReference>
<feature type="transmembrane region" description="Helical" evidence="2">
    <location>
        <begin position="22"/>
        <end position="42"/>
    </location>
</feature>
<name>A0A1I6K2G7_9EURY</name>